<dbReference type="PANTHER" id="PTHR11559">
    <property type="entry name" value="CARBOXYLESTERASE"/>
    <property type="match status" value="1"/>
</dbReference>
<reference evidence="2 3" key="1">
    <citation type="journal article" date="2019" name="Int. J. Syst. Evol. Microbiol.">
        <title>The Global Catalogue of Microorganisms (GCM) 10K type strain sequencing project: providing services to taxonomists for standard genome sequencing and annotation.</title>
        <authorList>
            <consortium name="The Broad Institute Genomics Platform"/>
            <consortium name="The Broad Institute Genome Sequencing Center for Infectious Disease"/>
            <person name="Wu L."/>
            <person name="Ma J."/>
        </authorList>
    </citation>
    <scope>NUCLEOTIDE SEQUENCE [LARGE SCALE GENOMIC DNA]</scope>
    <source>
        <strain evidence="2 3">JCM 16259</strain>
    </source>
</reference>
<dbReference type="InterPro" id="IPR002018">
    <property type="entry name" value="CarbesteraseB"/>
</dbReference>
<evidence type="ECO:0000313" key="3">
    <source>
        <dbReference type="Proteomes" id="UP001500730"/>
    </source>
</evidence>
<sequence length="250" mass="26829">MDPRLLPEARDAVSARLGQLTGRWGPTAHAQVLFAPVVDGDVLPTTPWRGLTGQVELVVGHTRDEQRLLSALTGVLGEVTPSQAALTAEVFGPDPQRYRDAFPDPEALYEVVRSDWLFRMPSLKLAEAQLAAGGRAHLYELTWSAPGMGGVLGACHGLDVPLVFGNLTAGQPALLIGEPGPEAEDLSRQMREAWVSFARDGDPGWPGFETGATRLFGGDPAIAPYPETVSREIWTHAPEVLDLPSAARRA</sequence>
<comment type="caution">
    <text evidence="2">The sequence shown here is derived from an EMBL/GenBank/DDBJ whole genome shotgun (WGS) entry which is preliminary data.</text>
</comment>
<keyword evidence="3" id="KW-1185">Reference proteome</keyword>
<protein>
    <recommendedName>
        <fullName evidence="1">Carboxylesterase type B domain-containing protein</fullName>
    </recommendedName>
</protein>
<dbReference type="Pfam" id="PF00135">
    <property type="entry name" value="COesterase"/>
    <property type="match status" value="1"/>
</dbReference>
<dbReference type="InterPro" id="IPR029058">
    <property type="entry name" value="AB_hydrolase_fold"/>
</dbReference>
<dbReference type="RefSeq" id="WP_344254992.1">
    <property type="nucleotide sequence ID" value="NZ_BAAARE010000009.1"/>
</dbReference>
<dbReference type="Gene3D" id="3.40.50.1820">
    <property type="entry name" value="alpha/beta hydrolase"/>
    <property type="match status" value="1"/>
</dbReference>
<feature type="domain" description="Carboxylesterase type B" evidence="1">
    <location>
        <begin position="112"/>
        <end position="203"/>
    </location>
</feature>
<gene>
    <name evidence="2" type="ORF">GCM10009858_22430</name>
</gene>
<dbReference type="InterPro" id="IPR050309">
    <property type="entry name" value="Type-B_Carboxylest/Lipase"/>
</dbReference>
<organism evidence="2 3">
    <name type="scientific">Terrabacter carboxydivorans</name>
    <dbReference type="NCBI Taxonomy" id="619730"/>
    <lineage>
        <taxon>Bacteria</taxon>
        <taxon>Bacillati</taxon>
        <taxon>Actinomycetota</taxon>
        <taxon>Actinomycetes</taxon>
        <taxon>Micrococcales</taxon>
        <taxon>Intrasporangiaceae</taxon>
        <taxon>Terrabacter</taxon>
    </lineage>
</organism>
<proteinExistence type="predicted"/>
<evidence type="ECO:0000313" key="2">
    <source>
        <dbReference type="EMBL" id="GAA2484081.1"/>
    </source>
</evidence>
<name>A0ABN3LGP7_9MICO</name>
<evidence type="ECO:0000259" key="1">
    <source>
        <dbReference type="Pfam" id="PF00135"/>
    </source>
</evidence>
<accession>A0ABN3LGP7</accession>
<dbReference type="Proteomes" id="UP001500730">
    <property type="component" value="Unassembled WGS sequence"/>
</dbReference>
<dbReference type="EMBL" id="BAAARE010000009">
    <property type="protein sequence ID" value="GAA2484081.1"/>
    <property type="molecule type" value="Genomic_DNA"/>
</dbReference>
<dbReference type="SUPFAM" id="SSF53474">
    <property type="entry name" value="alpha/beta-Hydrolases"/>
    <property type="match status" value="1"/>
</dbReference>